<dbReference type="Pfam" id="PF07791">
    <property type="entry name" value="Imm11"/>
    <property type="match status" value="1"/>
</dbReference>
<dbReference type="InterPro" id="IPR012433">
    <property type="entry name" value="Imm11"/>
</dbReference>
<evidence type="ECO:0000259" key="1">
    <source>
        <dbReference type="Pfam" id="PF07791"/>
    </source>
</evidence>
<keyword evidence="3" id="KW-1185">Reference proteome</keyword>
<sequence length="215" mass="23722">MTTRQLPEKEQFYVLQSDPRGGGPGTDVEIDNLDALLTPPSRILRPVNGGFPALPEVPHLVHANKSKRMPRDLEGGFSGYWLVSERLKQVFESIDPDGFEFLASDYTLPDGSDGPPHYLCDVVRMIAALDEEKSTYQVRTGHEFETGKPFRIMTFAGGAHLAFKKDLVGSAHVFRMAEKKSSVICDRVMYTAIRKAGIGVKPSSGGLLWRDAADV</sequence>
<proteinExistence type="predicted"/>
<name>A0ABY6F7Q5_9PSED</name>
<dbReference type="EMBL" id="CP081201">
    <property type="protein sequence ID" value="UXZ93753.1"/>
    <property type="molecule type" value="Genomic_DNA"/>
</dbReference>
<dbReference type="Proteomes" id="UP001063228">
    <property type="component" value="Chromosome"/>
</dbReference>
<reference evidence="2" key="1">
    <citation type="submission" date="2021-08" db="EMBL/GenBank/DDBJ databases">
        <title>Complete genome sequence of Pseudomonas phytophila.</title>
        <authorList>
            <person name="Weir B.S."/>
            <person name="Templeton M.D."/>
            <person name="Arshed S."/>
            <person name="Andersen M.T."/>
            <person name="Jayaraman J."/>
        </authorList>
    </citation>
    <scope>NUCLEOTIDE SEQUENCE</scope>
    <source>
        <strain evidence="2">ICMP 23753</strain>
    </source>
</reference>
<protein>
    <submittedName>
        <fullName evidence="2">DUF1629 domain-containing protein</fullName>
    </submittedName>
</protein>
<evidence type="ECO:0000313" key="3">
    <source>
        <dbReference type="Proteomes" id="UP001063228"/>
    </source>
</evidence>
<accession>A0ABY6F7Q5</accession>
<feature type="domain" description="Immunity MXAN-0049 protein" evidence="1">
    <location>
        <begin position="11"/>
        <end position="213"/>
    </location>
</feature>
<evidence type="ECO:0000313" key="2">
    <source>
        <dbReference type="EMBL" id="UXZ93753.1"/>
    </source>
</evidence>
<organism evidence="2 3">
    <name type="scientific">Pseudomonas phytophila</name>
    <dbReference type="NCBI Taxonomy" id="2867264"/>
    <lineage>
        <taxon>Bacteria</taxon>
        <taxon>Pseudomonadati</taxon>
        <taxon>Pseudomonadota</taxon>
        <taxon>Gammaproteobacteria</taxon>
        <taxon>Pseudomonadales</taxon>
        <taxon>Pseudomonadaceae</taxon>
        <taxon>Pseudomonas</taxon>
    </lineage>
</organism>
<gene>
    <name evidence="2" type="ORF">K3169_15260</name>
</gene>
<dbReference type="RefSeq" id="WP_263267077.1">
    <property type="nucleotide sequence ID" value="NZ_CP081201.1"/>
</dbReference>